<organism evidence="2 3">
    <name type="scientific">Mauremys mutica</name>
    <name type="common">yellowpond turtle</name>
    <dbReference type="NCBI Taxonomy" id="74926"/>
    <lineage>
        <taxon>Eukaryota</taxon>
        <taxon>Metazoa</taxon>
        <taxon>Chordata</taxon>
        <taxon>Craniata</taxon>
        <taxon>Vertebrata</taxon>
        <taxon>Euteleostomi</taxon>
        <taxon>Archelosauria</taxon>
        <taxon>Testudinata</taxon>
        <taxon>Testudines</taxon>
        <taxon>Cryptodira</taxon>
        <taxon>Durocryptodira</taxon>
        <taxon>Testudinoidea</taxon>
        <taxon>Geoemydidae</taxon>
        <taxon>Geoemydinae</taxon>
        <taxon>Mauremys</taxon>
    </lineage>
</organism>
<accession>A0A9D4AUW7</accession>
<evidence type="ECO:0000313" key="3">
    <source>
        <dbReference type="Proteomes" id="UP000827986"/>
    </source>
</evidence>
<feature type="region of interest" description="Disordered" evidence="1">
    <location>
        <begin position="136"/>
        <end position="160"/>
    </location>
</feature>
<comment type="caution">
    <text evidence="2">The sequence shown here is derived from an EMBL/GenBank/DDBJ whole genome shotgun (WGS) entry which is preliminary data.</text>
</comment>
<dbReference type="AlphaFoldDB" id="A0A9D4AUW7"/>
<dbReference type="Proteomes" id="UP000827986">
    <property type="component" value="Unassembled WGS sequence"/>
</dbReference>
<evidence type="ECO:0000256" key="1">
    <source>
        <dbReference type="SAM" id="MobiDB-lite"/>
    </source>
</evidence>
<reference evidence="2" key="1">
    <citation type="submission" date="2021-09" db="EMBL/GenBank/DDBJ databases">
        <title>The genome of Mauremys mutica provides insights into the evolution of semi-aquatic lifestyle.</title>
        <authorList>
            <person name="Gong S."/>
            <person name="Gao Y."/>
        </authorList>
    </citation>
    <scope>NUCLEOTIDE SEQUENCE</scope>
    <source>
        <strain evidence="2">MM-2020</strain>
        <tissue evidence="2">Muscle</tissue>
    </source>
</reference>
<protein>
    <submittedName>
        <fullName evidence="2">Uncharacterized protein</fullName>
    </submittedName>
</protein>
<feature type="compositionally biased region" description="Polar residues" evidence="1">
    <location>
        <begin position="143"/>
        <end position="152"/>
    </location>
</feature>
<keyword evidence="3" id="KW-1185">Reference proteome</keyword>
<name>A0A9D4AUW7_9SAUR</name>
<sequence>MRIRKDQFECGCTKKDEVEMGKKEKEILKLHHSIVFIFATTKEKEYQTTGESAFLINPATTEMSTSHSTQVTEYNFWLPREQIKLIKSKYQKTRDQNCTSGKSPTSCLFYEDFDQVLGTVHGTNVVHNDLESWDGTLLAPESSMGTDGSQQKEPSEDNEMTLLLKPVPQEALLQEQQQHTYSESF</sequence>
<proteinExistence type="predicted"/>
<gene>
    <name evidence="2" type="ORF">KIL84_007261</name>
</gene>
<dbReference type="EMBL" id="JAHDVG010000483">
    <property type="protein sequence ID" value="KAH1171643.1"/>
    <property type="molecule type" value="Genomic_DNA"/>
</dbReference>
<evidence type="ECO:0000313" key="2">
    <source>
        <dbReference type="EMBL" id="KAH1171643.1"/>
    </source>
</evidence>